<keyword evidence="1" id="KW-0472">Membrane</keyword>
<evidence type="ECO:0000256" key="1">
    <source>
        <dbReference type="SAM" id="Phobius"/>
    </source>
</evidence>
<keyword evidence="1" id="KW-0812">Transmembrane</keyword>
<dbReference type="Proteomes" id="UP000663699">
    <property type="component" value="Chromosome 3"/>
</dbReference>
<keyword evidence="3" id="KW-1185">Reference proteome</keyword>
<dbReference type="EMBL" id="CP054534">
    <property type="protein sequence ID" value="QSL64624.1"/>
    <property type="molecule type" value="Genomic_DNA"/>
</dbReference>
<name>A0A899FWE3_9ASCO</name>
<gene>
    <name evidence="2" type="ORF">MERGE_001925</name>
</gene>
<reference evidence="2" key="1">
    <citation type="submission" date="2020-06" db="EMBL/GenBank/DDBJ databases">
        <title>Genomes of multiple members of Pneumocystis genus reveal paths to human pathogen Pneumocystis jirovecii.</title>
        <authorList>
            <person name="Cisse O.H."/>
            <person name="Ma L."/>
            <person name="Dekker J."/>
            <person name="Khil P."/>
            <person name="Jo J."/>
            <person name="Brenchley J."/>
            <person name="Blair R."/>
            <person name="Pahar B."/>
            <person name="Chabe M."/>
            <person name="Van Rompay K.A."/>
            <person name="Keesler R."/>
            <person name="Sukura A."/>
            <person name="Hirsch V."/>
            <person name="Kutty G."/>
            <person name="Liu Y."/>
            <person name="Peng L."/>
            <person name="Chen J."/>
            <person name="Song J."/>
            <person name="Weissenbacher-Lang C."/>
            <person name="Xu J."/>
            <person name="Upham N.S."/>
            <person name="Stajich J.E."/>
            <person name="Cuomo C.A."/>
            <person name="Cushion M.T."/>
            <person name="Kovacs J.A."/>
        </authorList>
    </citation>
    <scope>NUCLEOTIDE SEQUENCE</scope>
    <source>
        <strain evidence="2">2A</strain>
    </source>
</reference>
<dbReference type="AlphaFoldDB" id="A0A899FWE3"/>
<proteinExistence type="predicted"/>
<protein>
    <submittedName>
        <fullName evidence="2">Uncharacterized protein</fullName>
    </submittedName>
</protein>
<accession>A0A899FWE3</accession>
<sequence length="93" mass="10869">MLHYFYKKCAAIRRNNLVDKAAVISNTLVDGNNKNYENVFDWAIKFRNNNEINHVLTVNIGIEDTKALIWLMTGSFLNIDLIKTFIFVIFQRT</sequence>
<organism evidence="2 3">
    <name type="scientific">Pneumocystis wakefieldiae</name>
    <dbReference type="NCBI Taxonomy" id="38082"/>
    <lineage>
        <taxon>Eukaryota</taxon>
        <taxon>Fungi</taxon>
        <taxon>Dikarya</taxon>
        <taxon>Ascomycota</taxon>
        <taxon>Taphrinomycotina</taxon>
        <taxon>Pneumocystomycetes</taxon>
        <taxon>Pneumocystaceae</taxon>
        <taxon>Pneumocystis</taxon>
    </lineage>
</organism>
<feature type="transmembrane region" description="Helical" evidence="1">
    <location>
        <begin position="67"/>
        <end position="90"/>
    </location>
</feature>
<keyword evidence="1" id="KW-1133">Transmembrane helix</keyword>
<evidence type="ECO:0000313" key="2">
    <source>
        <dbReference type="EMBL" id="QSL64624.1"/>
    </source>
</evidence>
<evidence type="ECO:0000313" key="3">
    <source>
        <dbReference type="Proteomes" id="UP000663699"/>
    </source>
</evidence>